<protein>
    <recommendedName>
        <fullName evidence="9">DNA-binding response regulator</fullName>
    </recommendedName>
</protein>
<dbReference type="InterPro" id="IPR011006">
    <property type="entry name" value="CheY-like_superfamily"/>
</dbReference>
<evidence type="ECO:0000256" key="1">
    <source>
        <dbReference type="ARBA" id="ARBA00023015"/>
    </source>
</evidence>
<dbReference type="CDD" id="cd17536">
    <property type="entry name" value="REC_YesN-like"/>
    <property type="match status" value="1"/>
</dbReference>
<accession>A0A1E5G3M2</accession>
<sequence length="363" mass="42486">MYRVLIVDDMEIMRKLMRRMKFWGSVSGFELVAEAENGADALQVLQEQAIDVVITDIRMPKVDGLELLQQITTLQLCRYVILVSEHSDFEYARKGIQYGAYDYLVKPVNEANLQSVLLKIEQDIPVQNVNNNNQFERQVQTIQTYLKQGKGTEAIAVFTHILDDLRESDKFQHNINISTKKLYGIYKDLASYFLEHFPWLSTITTINRYSEIMDSINWQQDMDKSTFNYCENVVSDYIKEMAIIIEHFQYTTGHNPVIQETVAYILSHIDEEINVAQIAGSVHVNISYLSNLFRQKTKMTIKRFILRVKIERAKILLLENKLKNYEIAERLGYKDYEYFAKVFKKHTGQTLTEFRQDLKKIGE</sequence>
<dbReference type="PANTHER" id="PTHR43280">
    <property type="entry name" value="ARAC-FAMILY TRANSCRIPTIONAL REGULATOR"/>
    <property type="match status" value="1"/>
</dbReference>
<evidence type="ECO:0000256" key="3">
    <source>
        <dbReference type="ARBA" id="ARBA00023163"/>
    </source>
</evidence>
<dbReference type="AlphaFoldDB" id="A0A1E5G3M2"/>
<feature type="domain" description="HTH araC/xylS-type" evidence="5">
    <location>
        <begin position="259"/>
        <end position="357"/>
    </location>
</feature>
<dbReference type="Proteomes" id="UP000094296">
    <property type="component" value="Unassembled WGS sequence"/>
</dbReference>
<proteinExistence type="predicted"/>
<gene>
    <name evidence="7" type="ORF">BHF68_14400</name>
</gene>
<dbReference type="Pfam" id="PF12833">
    <property type="entry name" value="HTH_18"/>
    <property type="match status" value="1"/>
</dbReference>
<dbReference type="Gene3D" id="3.40.50.2300">
    <property type="match status" value="1"/>
</dbReference>
<dbReference type="InterPro" id="IPR001789">
    <property type="entry name" value="Sig_transdc_resp-reg_receiver"/>
</dbReference>
<dbReference type="SMART" id="SM00448">
    <property type="entry name" value="REC"/>
    <property type="match status" value="1"/>
</dbReference>
<dbReference type="PROSITE" id="PS50110">
    <property type="entry name" value="RESPONSE_REGULATORY"/>
    <property type="match status" value="1"/>
</dbReference>
<dbReference type="GO" id="GO:0000160">
    <property type="term" value="P:phosphorelay signal transduction system"/>
    <property type="evidence" value="ECO:0007669"/>
    <property type="project" value="InterPro"/>
</dbReference>
<dbReference type="GO" id="GO:0003700">
    <property type="term" value="F:DNA-binding transcription factor activity"/>
    <property type="evidence" value="ECO:0007669"/>
    <property type="project" value="InterPro"/>
</dbReference>
<dbReference type="RefSeq" id="WP_069642636.1">
    <property type="nucleotide sequence ID" value="NZ_MIJE01000006.1"/>
</dbReference>
<evidence type="ECO:0000256" key="2">
    <source>
        <dbReference type="ARBA" id="ARBA00023125"/>
    </source>
</evidence>
<comment type="caution">
    <text evidence="7">The sequence shown here is derived from an EMBL/GenBank/DDBJ whole genome shotgun (WGS) entry which is preliminary data.</text>
</comment>
<evidence type="ECO:0000313" key="8">
    <source>
        <dbReference type="Proteomes" id="UP000094296"/>
    </source>
</evidence>
<evidence type="ECO:0008006" key="9">
    <source>
        <dbReference type="Google" id="ProtNLM"/>
    </source>
</evidence>
<evidence type="ECO:0000256" key="4">
    <source>
        <dbReference type="PROSITE-ProRule" id="PRU00169"/>
    </source>
</evidence>
<dbReference type="GO" id="GO:0043565">
    <property type="term" value="F:sequence-specific DNA binding"/>
    <property type="evidence" value="ECO:0007669"/>
    <property type="project" value="InterPro"/>
</dbReference>
<name>A0A1E5G3M2_9FIRM</name>
<dbReference type="InterPro" id="IPR009057">
    <property type="entry name" value="Homeodomain-like_sf"/>
</dbReference>
<organism evidence="7 8">
    <name type="scientific">Desulfuribacillus alkaliarsenatis</name>
    <dbReference type="NCBI Taxonomy" id="766136"/>
    <lineage>
        <taxon>Bacteria</taxon>
        <taxon>Bacillati</taxon>
        <taxon>Bacillota</taxon>
        <taxon>Desulfuribacillia</taxon>
        <taxon>Desulfuribacillales</taxon>
        <taxon>Desulfuribacillaceae</taxon>
        <taxon>Desulfuribacillus</taxon>
    </lineage>
</organism>
<dbReference type="STRING" id="766136.BHF68_14400"/>
<dbReference type="EMBL" id="MIJE01000006">
    <property type="protein sequence ID" value="OEF97688.1"/>
    <property type="molecule type" value="Genomic_DNA"/>
</dbReference>
<keyword evidence="1" id="KW-0805">Transcription regulation</keyword>
<keyword evidence="8" id="KW-1185">Reference proteome</keyword>
<evidence type="ECO:0000313" key="7">
    <source>
        <dbReference type="EMBL" id="OEF97688.1"/>
    </source>
</evidence>
<dbReference type="InterPro" id="IPR018060">
    <property type="entry name" value="HTH_AraC"/>
</dbReference>
<keyword evidence="3" id="KW-0804">Transcription</keyword>
<dbReference type="PANTHER" id="PTHR43280:SF10">
    <property type="entry name" value="REGULATORY PROTEIN POCR"/>
    <property type="match status" value="1"/>
</dbReference>
<dbReference type="SUPFAM" id="SSF52172">
    <property type="entry name" value="CheY-like"/>
    <property type="match status" value="1"/>
</dbReference>
<evidence type="ECO:0000259" key="5">
    <source>
        <dbReference type="PROSITE" id="PS01124"/>
    </source>
</evidence>
<reference evidence="7 8" key="1">
    <citation type="submission" date="2016-09" db="EMBL/GenBank/DDBJ databases">
        <title>Draft genome sequence for the type strain of Desulfuribacillus alkaliarsenatis AHT28, an obligately anaerobic, sulfidogenic bacterium isolated from Russian soda lake sediments.</title>
        <authorList>
            <person name="Abin C.A."/>
            <person name="Hollibaugh J.T."/>
        </authorList>
    </citation>
    <scope>NUCLEOTIDE SEQUENCE [LARGE SCALE GENOMIC DNA]</scope>
    <source>
        <strain evidence="7 8">AHT28</strain>
    </source>
</reference>
<dbReference type="Pfam" id="PF00072">
    <property type="entry name" value="Response_reg"/>
    <property type="match status" value="1"/>
</dbReference>
<feature type="domain" description="Response regulatory" evidence="6">
    <location>
        <begin position="3"/>
        <end position="121"/>
    </location>
</feature>
<dbReference type="Gene3D" id="1.10.10.60">
    <property type="entry name" value="Homeodomain-like"/>
    <property type="match status" value="2"/>
</dbReference>
<feature type="modified residue" description="4-aspartylphosphate" evidence="4">
    <location>
        <position position="56"/>
    </location>
</feature>
<dbReference type="OrthoDB" id="159632at2"/>
<keyword evidence="2" id="KW-0238">DNA-binding</keyword>
<evidence type="ECO:0000259" key="6">
    <source>
        <dbReference type="PROSITE" id="PS50110"/>
    </source>
</evidence>
<dbReference type="PROSITE" id="PS01124">
    <property type="entry name" value="HTH_ARAC_FAMILY_2"/>
    <property type="match status" value="1"/>
</dbReference>
<dbReference type="SMART" id="SM00342">
    <property type="entry name" value="HTH_ARAC"/>
    <property type="match status" value="1"/>
</dbReference>
<dbReference type="SUPFAM" id="SSF46689">
    <property type="entry name" value="Homeodomain-like"/>
    <property type="match status" value="2"/>
</dbReference>
<keyword evidence="4" id="KW-0597">Phosphoprotein</keyword>